<evidence type="ECO:0000259" key="9">
    <source>
        <dbReference type="Pfam" id="PF01061"/>
    </source>
</evidence>
<dbReference type="Pfam" id="PF01061">
    <property type="entry name" value="ABC2_membrane"/>
    <property type="match status" value="1"/>
</dbReference>
<feature type="transmembrane region" description="Helical" evidence="8">
    <location>
        <begin position="53"/>
        <end position="71"/>
    </location>
</feature>
<gene>
    <name evidence="10" type="primary">drrB_4</name>
    <name evidence="10" type="ORF">MP11Mi_21380</name>
</gene>
<feature type="transmembrane region" description="Helical" evidence="8">
    <location>
        <begin position="83"/>
        <end position="109"/>
    </location>
</feature>
<dbReference type="PIRSF" id="PIRSF006648">
    <property type="entry name" value="DrrB"/>
    <property type="match status" value="1"/>
</dbReference>
<keyword evidence="5 8" id="KW-1133">Transmembrane helix</keyword>
<dbReference type="EMBL" id="CP128986">
    <property type="protein sequence ID" value="WOC13041.1"/>
    <property type="molecule type" value="Genomic_DNA"/>
</dbReference>
<evidence type="ECO:0000256" key="5">
    <source>
        <dbReference type="ARBA" id="ARBA00022989"/>
    </source>
</evidence>
<dbReference type="InterPro" id="IPR013525">
    <property type="entry name" value="ABC2_TM"/>
</dbReference>
<sequence>MTGLGRGQEVGRQVAGGQTIPDHVEVSTGVRAIRQWWTLTARGLVKVLRNGEFAFAFIAPAFLAVCFYVPLRKVMDTVPGLDYGTFLAPIILLLSISFAATSAAMRAAFDVSAGISARFRILPMPRIVPGLARLATNTALLIISLICAAIACLIIGWRPDGGTGGTLSLLGIALGIGVLLALLSDGAGGVASSPEATSQLLGLPMMILGLVSTGFSPEERFPEWIRGFARNQPVSQFVDVMRVVDSPEPLTWSVAAPTVWWCIGIAVVAAALLTVGVRGGRR</sequence>
<evidence type="ECO:0000256" key="4">
    <source>
        <dbReference type="ARBA" id="ARBA00022692"/>
    </source>
</evidence>
<protein>
    <submittedName>
        <fullName evidence="10">Doxorubicin resistance ABC transporter permease protein DrrB</fullName>
    </submittedName>
</protein>
<dbReference type="PANTHER" id="PTHR43077">
    <property type="entry name" value="TRANSPORT PERMEASE YVFS-RELATED"/>
    <property type="match status" value="1"/>
</dbReference>
<comment type="subcellular location">
    <subcellularLocation>
        <location evidence="1">Cell membrane</location>
        <topology evidence="1">Multi-pass membrane protein</topology>
    </subcellularLocation>
</comment>
<dbReference type="InterPro" id="IPR000412">
    <property type="entry name" value="ABC_2_transport"/>
</dbReference>
<evidence type="ECO:0000256" key="8">
    <source>
        <dbReference type="SAM" id="Phobius"/>
    </source>
</evidence>
<evidence type="ECO:0000256" key="2">
    <source>
        <dbReference type="ARBA" id="ARBA00007783"/>
    </source>
</evidence>
<dbReference type="PANTHER" id="PTHR43077:SF8">
    <property type="entry name" value="DOXORUBICIN RESISTANCE ABC TRANSPORTER PERMEASE PROTEIN DRRB"/>
    <property type="match status" value="1"/>
</dbReference>
<feature type="transmembrane region" description="Helical" evidence="8">
    <location>
        <begin position="130"/>
        <end position="157"/>
    </location>
</feature>
<dbReference type="AlphaFoldDB" id="A0AA97CV98"/>
<keyword evidence="6 8" id="KW-0472">Membrane</keyword>
<dbReference type="InterPro" id="IPR051328">
    <property type="entry name" value="T7SS_ABC-Transporter"/>
</dbReference>
<dbReference type="GO" id="GO:0046677">
    <property type="term" value="P:response to antibiotic"/>
    <property type="evidence" value="ECO:0007669"/>
    <property type="project" value="UniProtKB-KW"/>
</dbReference>
<keyword evidence="4 8" id="KW-0812">Transmembrane</keyword>
<evidence type="ECO:0000256" key="1">
    <source>
        <dbReference type="ARBA" id="ARBA00004651"/>
    </source>
</evidence>
<feature type="domain" description="ABC-2 type transporter transmembrane" evidence="9">
    <location>
        <begin position="34"/>
        <end position="243"/>
    </location>
</feature>
<evidence type="ECO:0000256" key="6">
    <source>
        <dbReference type="ARBA" id="ARBA00023136"/>
    </source>
</evidence>
<evidence type="ECO:0000256" key="7">
    <source>
        <dbReference type="ARBA" id="ARBA00023251"/>
    </source>
</evidence>
<organism evidence="10">
    <name type="scientific">Gordonia sp. MP11Mi</name>
    <dbReference type="NCBI Taxonomy" id="3022769"/>
    <lineage>
        <taxon>Bacteria</taxon>
        <taxon>Bacillati</taxon>
        <taxon>Actinomycetota</taxon>
        <taxon>Actinomycetes</taxon>
        <taxon>Mycobacteriales</taxon>
        <taxon>Gordoniaceae</taxon>
        <taxon>Gordonia</taxon>
    </lineage>
</organism>
<keyword evidence="7" id="KW-0046">Antibiotic resistance</keyword>
<accession>A0AA97CV98</accession>
<proteinExistence type="inferred from homology"/>
<evidence type="ECO:0000256" key="3">
    <source>
        <dbReference type="ARBA" id="ARBA00022475"/>
    </source>
</evidence>
<keyword evidence="3" id="KW-1003">Cell membrane</keyword>
<reference evidence="10" key="1">
    <citation type="submission" date="2023-06" db="EMBL/GenBank/DDBJ databases">
        <title>Gordonia sp. nov. and Pseudochrobactrum sp. nov., two species isolated from the burying beetle Nicrophorus vespilloides.</title>
        <authorList>
            <person name="Poehlein A."/>
            <person name="Guzman J."/>
            <person name="Daniel R."/>
            <person name="Vilcinskas A."/>
        </authorList>
    </citation>
    <scope>NUCLEOTIDE SEQUENCE</scope>
    <source>
        <strain evidence="10">MP11Mi</strain>
    </source>
</reference>
<name>A0AA97CV98_9ACTN</name>
<feature type="transmembrane region" description="Helical" evidence="8">
    <location>
        <begin position="258"/>
        <end position="277"/>
    </location>
</feature>
<dbReference type="GO" id="GO:0043190">
    <property type="term" value="C:ATP-binding cassette (ABC) transporter complex"/>
    <property type="evidence" value="ECO:0007669"/>
    <property type="project" value="InterPro"/>
</dbReference>
<evidence type="ECO:0000313" key="10">
    <source>
        <dbReference type="EMBL" id="WOC13041.1"/>
    </source>
</evidence>
<feature type="transmembrane region" description="Helical" evidence="8">
    <location>
        <begin position="163"/>
        <end position="184"/>
    </location>
</feature>
<dbReference type="GO" id="GO:0140359">
    <property type="term" value="F:ABC-type transporter activity"/>
    <property type="evidence" value="ECO:0007669"/>
    <property type="project" value="InterPro"/>
</dbReference>
<comment type="similarity">
    <text evidence="2">Belongs to the ABC-2 integral membrane protein family.</text>
</comment>